<dbReference type="EnsemblMetazoa" id="MESCA003485-RA">
    <property type="protein sequence ID" value="MESCA003485-PA"/>
    <property type="gene ID" value="MESCA003485"/>
</dbReference>
<organism evidence="2 3">
    <name type="scientific">Megaselia scalaris</name>
    <name type="common">Humpbacked fly</name>
    <name type="synonym">Phora scalaris</name>
    <dbReference type="NCBI Taxonomy" id="36166"/>
    <lineage>
        <taxon>Eukaryota</taxon>
        <taxon>Metazoa</taxon>
        <taxon>Ecdysozoa</taxon>
        <taxon>Arthropoda</taxon>
        <taxon>Hexapoda</taxon>
        <taxon>Insecta</taxon>
        <taxon>Pterygota</taxon>
        <taxon>Neoptera</taxon>
        <taxon>Endopterygota</taxon>
        <taxon>Diptera</taxon>
        <taxon>Brachycera</taxon>
        <taxon>Muscomorpha</taxon>
        <taxon>Platypezoidea</taxon>
        <taxon>Phoridae</taxon>
        <taxon>Megaseliini</taxon>
        <taxon>Megaselia</taxon>
    </lineage>
</organism>
<evidence type="ECO:0000256" key="1">
    <source>
        <dbReference type="SAM" id="SignalP"/>
    </source>
</evidence>
<dbReference type="Proteomes" id="UP000015102">
    <property type="component" value="Unassembled WGS sequence"/>
</dbReference>
<dbReference type="EMBL" id="CAQQ02392764">
    <property type="status" value="NOT_ANNOTATED_CDS"/>
    <property type="molecule type" value="Genomic_DNA"/>
</dbReference>
<sequence length="121" mass="13371">QFAQPIVELIFFEFVACFRWSVHTNVVVKHPTQSDIAYTVVDGTPVDDLTSKIIPNNESASIHTIGGVTAEVDVRSLLSLLLLFQSMSLDGLGGNLCEGPFFSLLLFVVCCRLQEYTYISI</sequence>
<keyword evidence="1" id="KW-0732">Signal</keyword>
<feature type="chain" id="PRO_5004577413" evidence="1">
    <location>
        <begin position="18"/>
        <end position="121"/>
    </location>
</feature>
<name>T1GJ44_MEGSC</name>
<dbReference type="AlphaFoldDB" id="T1GJ44"/>
<reference evidence="3" key="1">
    <citation type="submission" date="2013-02" db="EMBL/GenBank/DDBJ databases">
        <authorList>
            <person name="Hughes D."/>
        </authorList>
    </citation>
    <scope>NUCLEOTIDE SEQUENCE</scope>
    <source>
        <strain>Durham</strain>
        <strain evidence="3">NC isolate 2 -- Noor lab</strain>
    </source>
</reference>
<protein>
    <submittedName>
        <fullName evidence="2">Uncharacterized protein</fullName>
    </submittedName>
</protein>
<accession>T1GJ44</accession>
<proteinExistence type="predicted"/>
<feature type="signal peptide" evidence="1">
    <location>
        <begin position="1"/>
        <end position="17"/>
    </location>
</feature>
<dbReference type="HOGENOM" id="CLU_2043914_0_0_1"/>
<evidence type="ECO:0000313" key="3">
    <source>
        <dbReference type="Proteomes" id="UP000015102"/>
    </source>
</evidence>
<evidence type="ECO:0000313" key="2">
    <source>
        <dbReference type="EnsemblMetazoa" id="MESCA003485-PA"/>
    </source>
</evidence>
<keyword evidence="3" id="KW-1185">Reference proteome</keyword>
<reference evidence="2" key="2">
    <citation type="submission" date="2015-06" db="UniProtKB">
        <authorList>
            <consortium name="EnsemblMetazoa"/>
        </authorList>
    </citation>
    <scope>IDENTIFICATION</scope>
</reference>